<dbReference type="PANTHER" id="PTHR43163:SF6">
    <property type="entry name" value="DIPEPTIDE TRANSPORT SYSTEM PERMEASE PROTEIN DPPB-RELATED"/>
    <property type="match status" value="1"/>
</dbReference>
<dbReference type="CDD" id="cd06261">
    <property type="entry name" value="TM_PBP2"/>
    <property type="match status" value="1"/>
</dbReference>
<keyword evidence="2 7" id="KW-0813">Transport</keyword>
<keyword evidence="4 7" id="KW-0812">Transmembrane</keyword>
<keyword evidence="5 7" id="KW-1133">Transmembrane helix</keyword>
<evidence type="ECO:0000256" key="7">
    <source>
        <dbReference type="RuleBase" id="RU363032"/>
    </source>
</evidence>
<feature type="domain" description="ABC transmembrane type-1" evidence="8">
    <location>
        <begin position="97"/>
        <end position="302"/>
    </location>
</feature>
<feature type="transmembrane region" description="Helical" evidence="7">
    <location>
        <begin position="283"/>
        <end position="309"/>
    </location>
</feature>
<feature type="transmembrane region" description="Helical" evidence="7">
    <location>
        <begin position="237"/>
        <end position="263"/>
    </location>
</feature>
<comment type="caution">
    <text evidence="9">The sequence shown here is derived from an EMBL/GenBank/DDBJ whole genome shotgun (WGS) entry which is preliminary data.</text>
</comment>
<evidence type="ECO:0000313" key="10">
    <source>
        <dbReference type="Proteomes" id="UP001230156"/>
    </source>
</evidence>
<comment type="similarity">
    <text evidence="7">Belongs to the binding-protein-dependent transport system permease family.</text>
</comment>
<sequence>MSILKLVATRILLSLLTLLLVSLIIFFVLEILPGDVASRILGRDATPETLNTLREKLGLYDPAVLRYWHWLSHFVTGNFGQSLVSSRAVTEILAPRVFNTVLLSLYAFLLYLPLTVLPAVIQAIRRDRPADHALSVVTLVLLSMPDFLLATILLFLFVVVFRWFPAISLVDPTSTALDYLWAMTLPALTLAIVMAVYAVRMLRDNLIEVLDSDYIRMAELKGLSARRVLFRHALPNALVPTLNVTALNLAYLVGGVVVVEKVFSYPGFGSLLVDSLQLRDLPVIEATVMIAALVYVGANLLADIASVLLNPRLRTA</sequence>
<evidence type="ECO:0000256" key="6">
    <source>
        <dbReference type="ARBA" id="ARBA00023136"/>
    </source>
</evidence>
<evidence type="ECO:0000313" key="9">
    <source>
        <dbReference type="EMBL" id="MDQ7249947.1"/>
    </source>
</evidence>
<gene>
    <name evidence="9" type="ORF">Q8A70_19820</name>
</gene>
<dbReference type="InterPro" id="IPR045621">
    <property type="entry name" value="BPD_transp_1_N"/>
</dbReference>
<organism evidence="9 10">
    <name type="scientific">Dongia sedimenti</name>
    <dbReference type="NCBI Taxonomy" id="3064282"/>
    <lineage>
        <taxon>Bacteria</taxon>
        <taxon>Pseudomonadati</taxon>
        <taxon>Pseudomonadota</taxon>
        <taxon>Alphaproteobacteria</taxon>
        <taxon>Rhodospirillales</taxon>
        <taxon>Dongiaceae</taxon>
        <taxon>Dongia</taxon>
    </lineage>
</organism>
<feature type="transmembrane region" description="Helical" evidence="7">
    <location>
        <begin position="179"/>
        <end position="199"/>
    </location>
</feature>
<dbReference type="InterPro" id="IPR035906">
    <property type="entry name" value="MetI-like_sf"/>
</dbReference>
<dbReference type="EMBL" id="JAUYVI010000006">
    <property type="protein sequence ID" value="MDQ7249947.1"/>
    <property type="molecule type" value="Genomic_DNA"/>
</dbReference>
<keyword evidence="10" id="KW-1185">Reference proteome</keyword>
<keyword evidence="3" id="KW-1003">Cell membrane</keyword>
<proteinExistence type="inferred from homology"/>
<protein>
    <submittedName>
        <fullName evidence="9">ABC transporter permease</fullName>
    </submittedName>
</protein>
<evidence type="ECO:0000259" key="8">
    <source>
        <dbReference type="PROSITE" id="PS50928"/>
    </source>
</evidence>
<evidence type="ECO:0000256" key="4">
    <source>
        <dbReference type="ARBA" id="ARBA00022692"/>
    </source>
</evidence>
<evidence type="ECO:0000256" key="2">
    <source>
        <dbReference type="ARBA" id="ARBA00022448"/>
    </source>
</evidence>
<keyword evidence="6 7" id="KW-0472">Membrane</keyword>
<dbReference type="PANTHER" id="PTHR43163">
    <property type="entry name" value="DIPEPTIDE TRANSPORT SYSTEM PERMEASE PROTEIN DPPB-RELATED"/>
    <property type="match status" value="1"/>
</dbReference>
<dbReference type="RefSeq" id="WP_379958556.1">
    <property type="nucleotide sequence ID" value="NZ_JAUYVI010000006.1"/>
</dbReference>
<evidence type="ECO:0000256" key="3">
    <source>
        <dbReference type="ARBA" id="ARBA00022475"/>
    </source>
</evidence>
<comment type="subcellular location">
    <subcellularLocation>
        <location evidence="1 7">Cell membrane</location>
        <topology evidence="1 7">Multi-pass membrane protein</topology>
    </subcellularLocation>
</comment>
<feature type="transmembrane region" description="Helical" evidence="7">
    <location>
        <begin position="101"/>
        <end position="121"/>
    </location>
</feature>
<accession>A0ABU0YQE4</accession>
<dbReference type="Pfam" id="PF19300">
    <property type="entry name" value="BPD_transp_1_N"/>
    <property type="match status" value="1"/>
</dbReference>
<dbReference type="InterPro" id="IPR000515">
    <property type="entry name" value="MetI-like"/>
</dbReference>
<dbReference type="Gene3D" id="1.10.3720.10">
    <property type="entry name" value="MetI-like"/>
    <property type="match status" value="1"/>
</dbReference>
<name>A0ABU0YQE4_9PROT</name>
<feature type="transmembrane region" description="Helical" evidence="7">
    <location>
        <begin position="133"/>
        <end position="159"/>
    </location>
</feature>
<dbReference type="Proteomes" id="UP001230156">
    <property type="component" value="Unassembled WGS sequence"/>
</dbReference>
<dbReference type="Pfam" id="PF00528">
    <property type="entry name" value="BPD_transp_1"/>
    <property type="match status" value="1"/>
</dbReference>
<evidence type="ECO:0000256" key="1">
    <source>
        <dbReference type="ARBA" id="ARBA00004651"/>
    </source>
</evidence>
<dbReference type="PROSITE" id="PS50928">
    <property type="entry name" value="ABC_TM1"/>
    <property type="match status" value="1"/>
</dbReference>
<dbReference type="SUPFAM" id="SSF161098">
    <property type="entry name" value="MetI-like"/>
    <property type="match status" value="1"/>
</dbReference>
<evidence type="ECO:0000256" key="5">
    <source>
        <dbReference type="ARBA" id="ARBA00022989"/>
    </source>
</evidence>
<reference evidence="10" key="1">
    <citation type="submission" date="2023-08" db="EMBL/GenBank/DDBJ databases">
        <title>Rhodospirillaceae gen. nov., a novel taxon isolated from the Yangtze River Yuezi River estuary sludge.</title>
        <authorList>
            <person name="Ruan L."/>
        </authorList>
    </citation>
    <scope>NUCLEOTIDE SEQUENCE [LARGE SCALE GENOMIC DNA]</scope>
    <source>
        <strain evidence="10">R-7</strain>
    </source>
</reference>
<feature type="transmembrane region" description="Helical" evidence="7">
    <location>
        <begin position="12"/>
        <end position="32"/>
    </location>
</feature>